<accession>A0A2I2FIL3</accession>
<evidence type="ECO:0000313" key="1">
    <source>
        <dbReference type="EMBL" id="PLB40466.1"/>
    </source>
</evidence>
<name>A0A2I2FIL3_ASPCN</name>
<proteinExistence type="predicted"/>
<dbReference type="AlphaFoldDB" id="A0A2I2FIL3"/>
<dbReference type="RefSeq" id="XP_024674478.1">
    <property type="nucleotide sequence ID" value="XM_024816064.1"/>
</dbReference>
<dbReference type="STRING" id="41067.A0A2I2FIL3"/>
<sequence length="275" mass="31383">MGYSFEGILRRSDGSYYYDETKFPQVEIPLALESEGTYRLKREKIDEWWGVTKNMPKLPKYMIFNDTREGPLHTENAEWDLYRAWHYLNGGYTVYEPVEWVPTVHLINAIPKSELKSPFKRTTTRFRSERLCGKISAVIIKIEGEVEAALNTKTVEETTEEGTIGDRPIVEVVLGMNIRMKPVWHTGPPWNEVHVPRDDLSRVSELVCSAHGLVAQILSVLSRDRITGLHVALSAPEWPDFYAYVSAHPGPEVAGEEKRAWLAINPVATLMEVDQ</sequence>
<dbReference type="EMBL" id="KZ559124">
    <property type="protein sequence ID" value="PLB40466.1"/>
    <property type="molecule type" value="Genomic_DNA"/>
</dbReference>
<dbReference type="OrthoDB" id="4503007at2759"/>
<evidence type="ECO:0000313" key="2">
    <source>
        <dbReference type="Proteomes" id="UP000234585"/>
    </source>
</evidence>
<reference evidence="1 2" key="1">
    <citation type="submission" date="2017-12" db="EMBL/GenBank/DDBJ databases">
        <authorList>
            <consortium name="DOE Joint Genome Institute"/>
            <person name="Haridas S."/>
            <person name="Kjaerbolling I."/>
            <person name="Vesth T.C."/>
            <person name="Frisvad J.C."/>
            <person name="Nybo J.L."/>
            <person name="Theobald S."/>
            <person name="Kuo A."/>
            <person name="Bowyer P."/>
            <person name="Matsuda Y."/>
            <person name="Mondo S."/>
            <person name="Lyhne E.K."/>
            <person name="Kogle M.E."/>
            <person name="Clum A."/>
            <person name="Lipzen A."/>
            <person name="Salamov A."/>
            <person name="Ngan C.Y."/>
            <person name="Daum C."/>
            <person name="Chiniquy J."/>
            <person name="Barry K."/>
            <person name="LaButti K."/>
            <person name="Simmons B.A."/>
            <person name="Magnuson J.K."/>
            <person name="Mortensen U.H."/>
            <person name="Larsen T.O."/>
            <person name="Grigoriev I.V."/>
            <person name="Baker S.E."/>
            <person name="Andersen M.R."/>
            <person name="Nordberg H.P."/>
            <person name="Cantor M.N."/>
            <person name="Hua S.X."/>
        </authorList>
    </citation>
    <scope>NUCLEOTIDE SEQUENCE [LARGE SCALE GENOMIC DNA]</scope>
    <source>
        <strain evidence="1 2">CBS 102.13</strain>
    </source>
</reference>
<dbReference type="Proteomes" id="UP000234585">
    <property type="component" value="Unassembled WGS sequence"/>
</dbReference>
<organism evidence="1 2">
    <name type="scientific">Aspergillus candidus</name>
    <dbReference type="NCBI Taxonomy" id="41067"/>
    <lineage>
        <taxon>Eukaryota</taxon>
        <taxon>Fungi</taxon>
        <taxon>Dikarya</taxon>
        <taxon>Ascomycota</taxon>
        <taxon>Pezizomycotina</taxon>
        <taxon>Eurotiomycetes</taxon>
        <taxon>Eurotiomycetidae</taxon>
        <taxon>Eurotiales</taxon>
        <taxon>Aspergillaceae</taxon>
        <taxon>Aspergillus</taxon>
        <taxon>Aspergillus subgen. Circumdati</taxon>
    </lineage>
</organism>
<keyword evidence="2" id="KW-1185">Reference proteome</keyword>
<protein>
    <submittedName>
        <fullName evidence="1">Uncharacterized protein</fullName>
    </submittedName>
</protein>
<dbReference type="GeneID" id="36523224"/>
<gene>
    <name evidence="1" type="ORF">BDW47DRAFT_123484</name>
</gene>